<keyword evidence="4 12" id="KW-1003">Cell membrane</keyword>
<evidence type="ECO:0000313" key="14">
    <source>
        <dbReference type="EMBL" id="KGC03728.1"/>
    </source>
</evidence>
<keyword evidence="11 12" id="KW-1006">Bacterial flagellum protein export</keyword>
<keyword evidence="13" id="KW-0732">Signal</keyword>
<protein>
    <recommendedName>
        <fullName evidence="2 12">Flagellar biosynthetic protein FliP</fullName>
    </recommendedName>
</protein>
<feature type="signal peptide" evidence="13">
    <location>
        <begin position="1"/>
        <end position="29"/>
    </location>
</feature>
<keyword evidence="14" id="KW-0966">Cell projection</keyword>
<evidence type="ECO:0000256" key="9">
    <source>
        <dbReference type="ARBA" id="ARBA00023136"/>
    </source>
</evidence>
<keyword evidence="14" id="KW-0969">Cilium</keyword>
<dbReference type="Proteomes" id="UP000029575">
    <property type="component" value="Unassembled WGS sequence"/>
</dbReference>
<evidence type="ECO:0000256" key="7">
    <source>
        <dbReference type="ARBA" id="ARBA00022927"/>
    </source>
</evidence>
<comment type="caution">
    <text evidence="14">The sequence shown here is derived from an EMBL/GenBank/DDBJ whole genome shotgun (WGS) entry which is preliminary data.</text>
</comment>
<keyword evidence="9 12" id="KW-0472">Membrane</keyword>
<keyword evidence="3 12" id="KW-0813">Transport</keyword>
<dbReference type="InterPro" id="IPR005837">
    <property type="entry name" value="FliP"/>
</dbReference>
<sequence>MTLHRFLRIIRPLLLALLLGIGIHQTASAGTAPAGMPDNSVTFTLGGSRADATQVGKGVSESVRIATLLTLLSIGPALIVSMTAFIRIVIVLSMIRHAFGMPETPPTPVLISLALFLTAFAMLPTLQAINHDALQPFMSGRLELGSALEKCVAPIREFMLRQVREDELKLMYELSGIALPQTPSDVSLLQLTPAFILNELRVAFQIGFVVLLPFLLIDLVVSSVLLSLGMLMVPPATISLPLKVLMFVLIDGWGLVLRGVLGSFK</sequence>
<organism evidence="14 15">
    <name type="scientific">Burkholderia cepacia</name>
    <name type="common">Pseudomonas cepacia</name>
    <dbReference type="NCBI Taxonomy" id="292"/>
    <lineage>
        <taxon>Bacteria</taxon>
        <taxon>Pseudomonadati</taxon>
        <taxon>Pseudomonadota</taxon>
        <taxon>Betaproteobacteria</taxon>
        <taxon>Burkholderiales</taxon>
        <taxon>Burkholderiaceae</taxon>
        <taxon>Burkholderia</taxon>
        <taxon>Burkholderia cepacia complex</taxon>
    </lineage>
</organism>
<keyword evidence="8 12" id="KW-1133">Transmembrane helix</keyword>
<dbReference type="GO" id="GO:0009425">
    <property type="term" value="C:bacterial-type flagellum basal body"/>
    <property type="evidence" value="ECO:0007669"/>
    <property type="project" value="UniProtKB-SubCell"/>
</dbReference>
<dbReference type="NCBIfam" id="TIGR01103">
    <property type="entry name" value="fliP"/>
    <property type="match status" value="1"/>
</dbReference>
<feature type="transmembrane region" description="Helical" evidence="12">
    <location>
        <begin position="240"/>
        <end position="261"/>
    </location>
</feature>
<dbReference type="PROSITE" id="PS01061">
    <property type="entry name" value="FLIP_2"/>
    <property type="match status" value="1"/>
</dbReference>
<dbReference type="PRINTS" id="PR00951">
    <property type="entry name" value="FLGBIOSNFLIP"/>
</dbReference>
<accession>A0AA88Z6H9</accession>
<comment type="subcellular location">
    <subcellularLocation>
        <location evidence="12">Cell membrane</location>
        <topology evidence="12">Multi-pass membrane protein</topology>
    </subcellularLocation>
    <subcellularLocation>
        <location evidence="12">Bacterial flagellum basal body</location>
    </subcellularLocation>
</comment>
<feature type="chain" id="PRO_5041661484" description="Flagellar biosynthetic protein FliP" evidence="13">
    <location>
        <begin position="30"/>
        <end position="265"/>
    </location>
</feature>
<feature type="transmembrane region" description="Helical" evidence="12">
    <location>
        <begin position="65"/>
        <end position="95"/>
    </location>
</feature>
<keyword evidence="5 12" id="KW-0812">Transmembrane</keyword>
<evidence type="ECO:0000256" key="5">
    <source>
        <dbReference type="ARBA" id="ARBA00022692"/>
    </source>
</evidence>
<name>A0AA88Z6H9_BURCE</name>
<keyword evidence="6 12" id="KW-1005">Bacterial flagellum biogenesis</keyword>
<dbReference type="InterPro" id="IPR005838">
    <property type="entry name" value="T3SS_IM_P"/>
</dbReference>
<evidence type="ECO:0000256" key="12">
    <source>
        <dbReference type="RuleBase" id="RU362069"/>
    </source>
</evidence>
<gene>
    <name evidence="12 14" type="primary">fliP</name>
    <name evidence="14" type="ORF">DM43_3068</name>
</gene>
<dbReference type="GO" id="GO:0005886">
    <property type="term" value="C:plasma membrane"/>
    <property type="evidence" value="ECO:0007669"/>
    <property type="project" value="UniProtKB-SubCell"/>
</dbReference>
<dbReference type="PANTHER" id="PTHR30587">
    <property type="entry name" value="FLAGELLAR BIOSYNTHETIC PROTEIN FLIP"/>
    <property type="match status" value="1"/>
</dbReference>
<proteinExistence type="inferred from homology"/>
<dbReference type="GO" id="GO:0009306">
    <property type="term" value="P:protein secretion"/>
    <property type="evidence" value="ECO:0007669"/>
    <property type="project" value="UniProtKB-UniRule"/>
</dbReference>
<evidence type="ECO:0000256" key="2">
    <source>
        <dbReference type="ARBA" id="ARBA00021714"/>
    </source>
</evidence>
<dbReference type="PRINTS" id="PR01302">
    <property type="entry name" value="TYPE3IMPPROT"/>
</dbReference>
<evidence type="ECO:0000313" key="15">
    <source>
        <dbReference type="Proteomes" id="UP000029575"/>
    </source>
</evidence>
<evidence type="ECO:0000256" key="8">
    <source>
        <dbReference type="ARBA" id="ARBA00022989"/>
    </source>
</evidence>
<dbReference type="EMBL" id="JPGD01000005">
    <property type="protein sequence ID" value="KGC03728.1"/>
    <property type="molecule type" value="Genomic_DNA"/>
</dbReference>
<dbReference type="RefSeq" id="WP_230624905.1">
    <property type="nucleotide sequence ID" value="NZ_KN150854.1"/>
</dbReference>
<keyword evidence="10" id="KW-0975">Bacterial flagellum</keyword>
<dbReference type="AlphaFoldDB" id="A0AA88Z6H9"/>
<feature type="transmembrane region" description="Helical" evidence="12">
    <location>
        <begin position="202"/>
        <end position="228"/>
    </location>
</feature>
<comment type="similarity">
    <text evidence="1 12">Belongs to the FliP/MopC/SpaP family.</text>
</comment>
<evidence type="ECO:0000256" key="3">
    <source>
        <dbReference type="ARBA" id="ARBA00022448"/>
    </source>
</evidence>
<comment type="function">
    <text evidence="12">Plays a role in the flagellum-specific transport system.</text>
</comment>
<evidence type="ECO:0000256" key="4">
    <source>
        <dbReference type="ARBA" id="ARBA00022475"/>
    </source>
</evidence>
<keyword evidence="14" id="KW-0282">Flagellum</keyword>
<dbReference type="GO" id="GO:0044781">
    <property type="term" value="P:bacterial-type flagellum organization"/>
    <property type="evidence" value="ECO:0007669"/>
    <property type="project" value="UniProtKB-UniRule"/>
</dbReference>
<evidence type="ECO:0000256" key="10">
    <source>
        <dbReference type="ARBA" id="ARBA00023143"/>
    </source>
</evidence>
<dbReference type="Pfam" id="PF00813">
    <property type="entry name" value="FliP"/>
    <property type="match status" value="1"/>
</dbReference>
<evidence type="ECO:0000256" key="1">
    <source>
        <dbReference type="ARBA" id="ARBA00006257"/>
    </source>
</evidence>
<evidence type="ECO:0000256" key="6">
    <source>
        <dbReference type="ARBA" id="ARBA00022795"/>
    </source>
</evidence>
<evidence type="ECO:0000256" key="11">
    <source>
        <dbReference type="ARBA" id="ARBA00023225"/>
    </source>
</evidence>
<keyword evidence="7 12" id="KW-0653">Protein transport</keyword>
<feature type="transmembrane region" description="Helical" evidence="12">
    <location>
        <begin position="107"/>
        <end position="129"/>
    </location>
</feature>
<evidence type="ECO:0000256" key="13">
    <source>
        <dbReference type="SAM" id="SignalP"/>
    </source>
</evidence>
<reference evidence="14 15" key="1">
    <citation type="submission" date="2014-06" db="EMBL/GenBank/DDBJ databases">
        <authorList>
            <person name="Bishop-Lilly K.A."/>
            <person name="Broomall S.M."/>
            <person name="Chain P.S."/>
            <person name="Chertkov O."/>
            <person name="Coyne S.R."/>
            <person name="Daligault H.E."/>
            <person name="Davenport K.W."/>
            <person name="Erkkila T."/>
            <person name="Frey K.G."/>
            <person name="Gibbons H.S."/>
            <person name="Gu W."/>
            <person name="Jaissle J."/>
            <person name="Johnson S.L."/>
            <person name="Koroleva G.I."/>
            <person name="Ladner J.T."/>
            <person name="Lo C.-C."/>
            <person name="Minogue T.D."/>
            <person name="Munk C."/>
            <person name="Palacios G.F."/>
            <person name="Redden C.L."/>
            <person name="Rosenzweig C.N."/>
            <person name="Scholz M.B."/>
            <person name="Teshima H."/>
            <person name="Xu Y."/>
        </authorList>
    </citation>
    <scope>NUCLEOTIDE SEQUENCE [LARGE SCALE GENOMIC DNA]</scope>
    <source>
        <strain evidence="14 15">DWS 37UF10B-2</strain>
    </source>
</reference>
<dbReference type="PANTHER" id="PTHR30587:SF0">
    <property type="entry name" value="FLAGELLAR BIOSYNTHETIC PROTEIN FLIP"/>
    <property type="match status" value="1"/>
</dbReference>